<feature type="transmembrane region" description="Helical" evidence="1">
    <location>
        <begin position="81"/>
        <end position="100"/>
    </location>
</feature>
<gene>
    <name evidence="2" type="ORF">CTB96_11005</name>
</gene>
<proteinExistence type="predicted"/>
<dbReference type="OrthoDB" id="9788974at2"/>
<organism evidence="2 3">
    <name type="scientific">Cryobacterium arcticum</name>
    <dbReference type="NCBI Taxonomy" id="670052"/>
    <lineage>
        <taxon>Bacteria</taxon>
        <taxon>Bacillati</taxon>
        <taxon>Actinomycetota</taxon>
        <taxon>Actinomycetes</taxon>
        <taxon>Micrococcales</taxon>
        <taxon>Microbacteriaceae</taxon>
        <taxon>Cryobacterium</taxon>
    </lineage>
</organism>
<evidence type="ECO:0008006" key="4">
    <source>
        <dbReference type="Google" id="ProtNLM"/>
    </source>
</evidence>
<name>A0A317ZR91_9MICO</name>
<comment type="caution">
    <text evidence="2">The sequence shown here is derived from an EMBL/GenBank/DDBJ whole genome shotgun (WGS) entry which is preliminary data.</text>
</comment>
<keyword evidence="1" id="KW-1133">Transmembrane helix</keyword>
<evidence type="ECO:0000313" key="3">
    <source>
        <dbReference type="Proteomes" id="UP000246722"/>
    </source>
</evidence>
<keyword evidence="1" id="KW-0812">Transmembrane</keyword>
<accession>A0A317ZR91</accession>
<dbReference type="EMBL" id="QHLY01000012">
    <property type="protein sequence ID" value="PXA67274.1"/>
    <property type="molecule type" value="Genomic_DNA"/>
</dbReference>
<feature type="transmembrane region" description="Helical" evidence="1">
    <location>
        <begin position="12"/>
        <end position="35"/>
    </location>
</feature>
<protein>
    <recommendedName>
        <fullName evidence="4">DoxX family membrane protein</fullName>
    </recommendedName>
</protein>
<keyword evidence="1" id="KW-0472">Membrane</keyword>
<dbReference type="RefSeq" id="WP_110126959.1">
    <property type="nucleotide sequence ID" value="NZ_QHLY01000012.1"/>
</dbReference>
<feature type="transmembrane region" description="Helical" evidence="1">
    <location>
        <begin position="55"/>
        <end position="74"/>
    </location>
</feature>
<sequence>MTLLAPQKKRTTILRTLFRLVLGAFLLIAGIGHLTVAREAFLAQVPTWLPFDGDFVVVASGIVEILLGASLLALGRYRVQVGWIVAAFFVAIFPGNISQLVTHTDSFGLNTDLDRSIRLLFQPVLVLWALWSTGAWKAWREYRAAQRTQRSTQPSAQD</sequence>
<dbReference type="AlphaFoldDB" id="A0A317ZR91"/>
<evidence type="ECO:0000256" key="1">
    <source>
        <dbReference type="SAM" id="Phobius"/>
    </source>
</evidence>
<keyword evidence="3" id="KW-1185">Reference proteome</keyword>
<feature type="transmembrane region" description="Helical" evidence="1">
    <location>
        <begin position="120"/>
        <end position="139"/>
    </location>
</feature>
<dbReference type="PANTHER" id="PTHR36974:SF1">
    <property type="entry name" value="DOXX FAMILY MEMBRANE PROTEIN"/>
    <property type="match status" value="1"/>
</dbReference>
<evidence type="ECO:0000313" key="2">
    <source>
        <dbReference type="EMBL" id="PXA67274.1"/>
    </source>
</evidence>
<dbReference type="PANTHER" id="PTHR36974">
    <property type="entry name" value="MEMBRANE PROTEIN-RELATED"/>
    <property type="match status" value="1"/>
</dbReference>
<reference evidence="2 3" key="1">
    <citation type="submission" date="2018-05" db="EMBL/GenBank/DDBJ databases">
        <title>Genetic diversity of glacier-inhabiting Cryobacterium bacteria in China and description of Cryobacterium mengkeensis sp. nov. and Arthrobacter glacialis sp. nov.</title>
        <authorList>
            <person name="Liu Q."/>
            <person name="Xin Y.-H."/>
        </authorList>
    </citation>
    <scope>NUCLEOTIDE SEQUENCE [LARGE SCALE GENOMIC DNA]</scope>
    <source>
        <strain evidence="2 3">SK-1</strain>
    </source>
</reference>
<dbReference type="Proteomes" id="UP000246722">
    <property type="component" value="Unassembled WGS sequence"/>
</dbReference>